<name>A0A6J4VZK6_9BACT</name>
<proteinExistence type="predicted"/>
<evidence type="ECO:0000259" key="1">
    <source>
        <dbReference type="PROSITE" id="PS51819"/>
    </source>
</evidence>
<dbReference type="GO" id="GO:0016829">
    <property type="term" value="F:lyase activity"/>
    <property type="evidence" value="ECO:0007669"/>
    <property type="project" value="UniProtKB-KW"/>
</dbReference>
<reference evidence="2" key="1">
    <citation type="submission" date="2020-02" db="EMBL/GenBank/DDBJ databases">
        <authorList>
            <person name="Meier V. D."/>
        </authorList>
    </citation>
    <scope>NUCLEOTIDE SEQUENCE</scope>
    <source>
        <strain evidence="2">AVDCRST_MAG18</strain>
    </source>
</reference>
<dbReference type="PANTHER" id="PTHR36437:SF2">
    <property type="entry name" value="GLYOXALASE_BLEOMYCIN RESISTANCE PROTEIN_DIOXYGENASE"/>
    <property type="match status" value="1"/>
</dbReference>
<accession>A0A6J4VZK6</accession>
<dbReference type="InterPro" id="IPR037523">
    <property type="entry name" value="VOC_core"/>
</dbReference>
<dbReference type="PROSITE" id="PS51819">
    <property type="entry name" value="VOC"/>
    <property type="match status" value="1"/>
</dbReference>
<gene>
    <name evidence="2" type="ORF">AVDCRST_MAG18-4971</name>
</gene>
<dbReference type="Gene3D" id="3.10.180.10">
    <property type="entry name" value="2,3-Dihydroxybiphenyl 1,2-Dioxygenase, domain 1"/>
    <property type="match status" value="1"/>
</dbReference>
<sequence length="125" mass="13674">MKIALTSVPVNNPSEAHTFYTETLGFVSKMYMPEAQLAIVVSPEEPDGTGLLLEPNGNPLSKTYQEGVFKAGLPIIVFGVTDVRQEYERLRAAGVRFTQEPTTAEWGTTAVFDDTCGNLIQIHQA</sequence>
<protein>
    <submittedName>
        <fullName evidence="2">Lactoylglutathione lyase and related lyases</fullName>
    </submittedName>
</protein>
<dbReference type="SUPFAM" id="SSF54593">
    <property type="entry name" value="Glyoxalase/Bleomycin resistance protein/Dihydroxybiphenyl dioxygenase"/>
    <property type="match status" value="1"/>
</dbReference>
<organism evidence="2">
    <name type="scientific">uncultured Thermomicrobiales bacterium</name>
    <dbReference type="NCBI Taxonomy" id="1645740"/>
    <lineage>
        <taxon>Bacteria</taxon>
        <taxon>Pseudomonadati</taxon>
        <taxon>Thermomicrobiota</taxon>
        <taxon>Thermomicrobia</taxon>
        <taxon>Thermomicrobiales</taxon>
        <taxon>environmental samples</taxon>
    </lineage>
</organism>
<dbReference type="PANTHER" id="PTHR36437">
    <property type="entry name" value="GLYOXALASE/BLEOMYCIN RESISTANCE PROTEIN/DIOXYGENASE"/>
    <property type="match status" value="1"/>
</dbReference>
<dbReference type="InterPro" id="IPR004360">
    <property type="entry name" value="Glyas_Fos-R_dOase_dom"/>
</dbReference>
<dbReference type="AlphaFoldDB" id="A0A6J4VZK6"/>
<dbReference type="InterPro" id="IPR029068">
    <property type="entry name" value="Glyas_Bleomycin-R_OHBP_Dase"/>
</dbReference>
<evidence type="ECO:0000313" key="2">
    <source>
        <dbReference type="EMBL" id="CAA9590301.1"/>
    </source>
</evidence>
<dbReference type="Pfam" id="PF00903">
    <property type="entry name" value="Glyoxalase"/>
    <property type="match status" value="1"/>
</dbReference>
<dbReference type="EMBL" id="CADCWN010000397">
    <property type="protein sequence ID" value="CAA9590301.1"/>
    <property type="molecule type" value="Genomic_DNA"/>
</dbReference>
<keyword evidence="2" id="KW-0456">Lyase</keyword>
<feature type="domain" description="VOC" evidence="1">
    <location>
        <begin position="2"/>
        <end position="125"/>
    </location>
</feature>